<gene>
    <name evidence="8" type="ORF">GCG54_00006367</name>
</gene>
<dbReference type="Pfam" id="PF08031">
    <property type="entry name" value="BBE"/>
    <property type="match status" value="1"/>
</dbReference>
<dbReference type="InterPro" id="IPR016169">
    <property type="entry name" value="FAD-bd_PCMH_sub2"/>
</dbReference>
<accession>A0A8H4FPK0</accession>
<dbReference type="InterPro" id="IPR036318">
    <property type="entry name" value="FAD-bd_PCMH-like_sf"/>
</dbReference>
<evidence type="ECO:0000259" key="7">
    <source>
        <dbReference type="PROSITE" id="PS51387"/>
    </source>
</evidence>
<dbReference type="Gene3D" id="3.30.465.10">
    <property type="match status" value="1"/>
</dbReference>
<dbReference type="InterPro" id="IPR006094">
    <property type="entry name" value="Oxid_FAD_bind_N"/>
</dbReference>
<dbReference type="PROSITE" id="PS51387">
    <property type="entry name" value="FAD_PCMH"/>
    <property type="match status" value="1"/>
</dbReference>
<protein>
    <submittedName>
        <fullName evidence="8">FAD-linked oxidoreductase azaL</fullName>
    </submittedName>
</protein>
<evidence type="ECO:0000256" key="3">
    <source>
        <dbReference type="ARBA" id="ARBA00022630"/>
    </source>
</evidence>
<comment type="similarity">
    <text evidence="2">Belongs to the oxygen-dependent FAD-linked oxidoreductase family.</text>
</comment>
<dbReference type="Pfam" id="PF01565">
    <property type="entry name" value="FAD_binding_4"/>
    <property type="match status" value="1"/>
</dbReference>
<dbReference type="PANTHER" id="PTHR42973:SF9">
    <property type="entry name" value="FAD-BINDING PCMH-TYPE DOMAIN-CONTAINING PROTEIN-RELATED"/>
    <property type="match status" value="1"/>
</dbReference>
<dbReference type="InterPro" id="IPR050416">
    <property type="entry name" value="FAD-linked_Oxidoreductase"/>
</dbReference>
<keyword evidence="3" id="KW-0285">Flavoprotein</keyword>
<dbReference type="AlphaFoldDB" id="A0A8H4FPK0"/>
<dbReference type="Gene3D" id="3.40.462.20">
    <property type="match status" value="1"/>
</dbReference>
<dbReference type="Proteomes" id="UP000613401">
    <property type="component" value="Unassembled WGS sequence"/>
</dbReference>
<reference evidence="8" key="1">
    <citation type="journal article" date="2020" name="Phytopathology">
        <title>Genome sequence and comparative analysis of Colletotrichum gloeosporioides isolated from Liriodendron leaves.</title>
        <authorList>
            <person name="Fu F.F."/>
            <person name="Hao Z."/>
            <person name="Wang P."/>
            <person name="Lu Y."/>
            <person name="Xue L.J."/>
            <person name="Wei G."/>
            <person name="Tian Y."/>
            <person name="Baishi H."/>
            <person name="Xu H."/>
            <person name="Shi J."/>
            <person name="Cheng T."/>
            <person name="Wang G."/>
            <person name="Yi Y."/>
            <person name="Chen J."/>
        </authorList>
    </citation>
    <scope>NUCLEOTIDE SEQUENCE</scope>
    <source>
        <strain evidence="8">Lc1</strain>
    </source>
</reference>
<dbReference type="InterPro" id="IPR012951">
    <property type="entry name" value="BBE"/>
</dbReference>
<evidence type="ECO:0000313" key="9">
    <source>
        <dbReference type="Proteomes" id="UP000613401"/>
    </source>
</evidence>
<keyword evidence="9" id="KW-1185">Reference proteome</keyword>
<organism evidence="8 9">
    <name type="scientific">Colletotrichum gloeosporioides</name>
    <name type="common">Anthracnose fungus</name>
    <name type="synonym">Glomerella cingulata</name>
    <dbReference type="NCBI Taxonomy" id="474922"/>
    <lineage>
        <taxon>Eukaryota</taxon>
        <taxon>Fungi</taxon>
        <taxon>Dikarya</taxon>
        <taxon>Ascomycota</taxon>
        <taxon>Pezizomycotina</taxon>
        <taxon>Sordariomycetes</taxon>
        <taxon>Hypocreomycetidae</taxon>
        <taxon>Glomerellales</taxon>
        <taxon>Glomerellaceae</taxon>
        <taxon>Colletotrichum</taxon>
        <taxon>Colletotrichum gloeosporioides species complex</taxon>
    </lineage>
</organism>
<dbReference type="RefSeq" id="XP_045267663.1">
    <property type="nucleotide sequence ID" value="XM_045406371.1"/>
</dbReference>
<feature type="domain" description="FAD-binding PCMH-type" evidence="7">
    <location>
        <begin position="57"/>
        <end position="228"/>
    </location>
</feature>
<reference evidence="8" key="2">
    <citation type="submission" date="2020-03" db="EMBL/GenBank/DDBJ databases">
        <authorList>
            <person name="Fu F.-F."/>
            <person name="Chen J."/>
        </authorList>
    </citation>
    <scope>NUCLEOTIDE SEQUENCE</scope>
    <source>
        <strain evidence="8">Lc1</strain>
    </source>
</reference>
<comment type="cofactor">
    <cofactor evidence="1">
        <name>FAD</name>
        <dbReference type="ChEBI" id="CHEBI:57692"/>
    </cofactor>
</comment>
<feature type="chain" id="PRO_5034730309" evidence="6">
    <location>
        <begin position="21"/>
        <end position="496"/>
    </location>
</feature>
<sequence>MYGLIEVFLTFNVLAGSALGSPKSTRTVEPWPEEISHLAFNESWPQFVEKTTRWSTFEAPTFNEVFLPETVEQLSKGLEYLSSTKKAWLAKSGGHGYSPTLGVIQEAVMINMENFDNVIMNQDDTVTVGSGTKFRDLVSTVGTAGRELTVGACPCVGVMGATLGGGLGRLQGLYGLTSDALQSAHVVLWNGTVVEASENSNSDLFWGLRGAGHNFGIVVDATFATWPAANDGLQYNVDMIIARDHLEDMLKVTNNLLNEDLDPALAIMIAYGSDPQSLNPVIFVNIVYAGPKDAAQAIVDLYSNFSVSTNEQMVPWTNLTSVALAGIIEEGCATGSRANQYSILTKTLHQETFVDIYNSYTTFVKENPAANNSVVFIETFGQQGVDALDDNYSAFPHRKSFANAVVFSMRYFDDRVAEAAKAWGLRWRNQVAEPEISGYEEMHIYQNYAHGDEPKSAVYGYAEWRHERLSALKTSYDPHSHFNGYHNVPSKLADWS</sequence>
<dbReference type="SUPFAM" id="SSF56176">
    <property type="entry name" value="FAD-binding/transporter-associated domain-like"/>
    <property type="match status" value="1"/>
</dbReference>
<dbReference type="PANTHER" id="PTHR42973">
    <property type="entry name" value="BINDING OXIDOREDUCTASE, PUTATIVE (AFU_ORTHOLOGUE AFUA_1G17690)-RELATED"/>
    <property type="match status" value="1"/>
</dbReference>
<keyword evidence="4" id="KW-0274">FAD</keyword>
<dbReference type="EMBL" id="WVTB01000019">
    <property type="protein sequence ID" value="KAF3808504.1"/>
    <property type="molecule type" value="Genomic_DNA"/>
</dbReference>
<evidence type="ECO:0000256" key="4">
    <source>
        <dbReference type="ARBA" id="ARBA00022827"/>
    </source>
</evidence>
<dbReference type="GeneID" id="69013515"/>
<keyword evidence="6" id="KW-0732">Signal</keyword>
<keyword evidence="5" id="KW-0560">Oxidoreductase</keyword>
<evidence type="ECO:0000313" key="8">
    <source>
        <dbReference type="EMBL" id="KAF3808504.1"/>
    </source>
</evidence>
<feature type="signal peptide" evidence="6">
    <location>
        <begin position="1"/>
        <end position="20"/>
    </location>
</feature>
<evidence type="ECO:0000256" key="5">
    <source>
        <dbReference type="ARBA" id="ARBA00023002"/>
    </source>
</evidence>
<proteinExistence type="inferred from homology"/>
<dbReference type="GO" id="GO:0071949">
    <property type="term" value="F:FAD binding"/>
    <property type="evidence" value="ECO:0007669"/>
    <property type="project" value="InterPro"/>
</dbReference>
<dbReference type="InterPro" id="IPR016166">
    <property type="entry name" value="FAD-bd_PCMH"/>
</dbReference>
<comment type="caution">
    <text evidence="8">The sequence shown here is derived from an EMBL/GenBank/DDBJ whole genome shotgun (WGS) entry which is preliminary data.</text>
</comment>
<name>A0A8H4FPK0_COLGL</name>
<evidence type="ECO:0000256" key="2">
    <source>
        <dbReference type="ARBA" id="ARBA00005466"/>
    </source>
</evidence>
<evidence type="ECO:0000256" key="1">
    <source>
        <dbReference type="ARBA" id="ARBA00001974"/>
    </source>
</evidence>
<evidence type="ECO:0000256" key="6">
    <source>
        <dbReference type="SAM" id="SignalP"/>
    </source>
</evidence>
<dbReference type="GO" id="GO:0016491">
    <property type="term" value="F:oxidoreductase activity"/>
    <property type="evidence" value="ECO:0007669"/>
    <property type="project" value="UniProtKB-KW"/>
</dbReference>